<accession>A0A915A1J0</accession>
<dbReference type="WBParaSite" id="PgE164_g002_t01">
    <property type="protein sequence ID" value="PgE164_g002_t01"/>
    <property type="gene ID" value="PgE164_g002"/>
</dbReference>
<evidence type="ECO:0000313" key="6">
    <source>
        <dbReference type="Proteomes" id="UP000887569"/>
    </source>
</evidence>
<dbReference type="PANTHER" id="PTHR23236:SF12">
    <property type="entry name" value="EUKARYOTIC INITIATION FACTOR 4B-RELATED"/>
    <property type="match status" value="1"/>
</dbReference>
<dbReference type="PANTHER" id="PTHR23236">
    <property type="entry name" value="EUKARYOTIC TRANSLATION INITIATION FACTOR 4B/4H"/>
    <property type="match status" value="1"/>
</dbReference>
<evidence type="ECO:0000256" key="2">
    <source>
        <dbReference type="PROSITE-ProRule" id="PRU00176"/>
    </source>
</evidence>
<evidence type="ECO:0000259" key="5">
    <source>
        <dbReference type="PROSITE" id="PS50102"/>
    </source>
</evidence>
<name>A0A915A1J0_PARUN</name>
<organism evidence="6 7">
    <name type="scientific">Parascaris univalens</name>
    <name type="common">Nematode worm</name>
    <dbReference type="NCBI Taxonomy" id="6257"/>
    <lineage>
        <taxon>Eukaryota</taxon>
        <taxon>Metazoa</taxon>
        <taxon>Ecdysozoa</taxon>
        <taxon>Nematoda</taxon>
        <taxon>Chromadorea</taxon>
        <taxon>Rhabditida</taxon>
        <taxon>Spirurina</taxon>
        <taxon>Ascaridomorpha</taxon>
        <taxon>Ascaridoidea</taxon>
        <taxon>Ascarididae</taxon>
        <taxon>Parascaris</taxon>
    </lineage>
</organism>
<dbReference type="GO" id="GO:0005634">
    <property type="term" value="C:nucleus"/>
    <property type="evidence" value="ECO:0007669"/>
    <property type="project" value="TreeGrafter"/>
</dbReference>
<feature type="region of interest" description="Disordered" evidence="4">
    <location>
        <begin position="206"/>
        <end position="228"/>
    </location>
</feature>
<evidence type="ECO:0000313" key="7">
    <source>
        <dbReference type="WBParaSite" id="PgE164_g002_t01"/>
    </source>
</evidence>
<evidence type="ECO:0000256" key="4">
    <source>
        <dbReference type="SAM" id="MobiDB-lite"/>
    </source>
</evidence>
<dbReference type="InterPro" id="IPR000504">
    <property type="entry name" value="RRM_dom"/>
</dbReference>
<dbReference type="SMART" id="SM00360">
    <property type="entry name" value="RRM"/>
    <property type="match status" value="1"/>
</dbReference>
<feature type="domain" description="RRM" evidence="5">
    <location>
        <begin position="123"/>
        <end position="209"/>
    </location>
</feature>
<dbReference type="GO" id="GO:0008143">
    <property type="term" value="F:poly(A) binding"/>
    <property type="evidence" value="ECO:0007669"/>
    <property type="project" value="TreeGrafter"/>
</dbReference>
<dbReference type="Proteomes" id="UP000887569">
    <property type="component" value="Unplaced"/>
</dbReference>
<keyword evidence="3" id="KW-0175">Coiled coil</keyword>
<evidence type="ECO:0000256" key="3">
    <source>
        <dbReference type="SAM" id="Coils"/>
    </source>
</evidence>
<keyword evidence="1 2" id="KW-0694">RNA-binding</keyword>
<dbReference type="Gene3D" id="3.30.70.330">
    <property type="match status" value="1"/>
</dbReference>
<keyword evidence="6" id="KW-1185">Reference proteome</keyword>
<protein>
    <submittedName>
        <fullName evidence="7">RRM domain-containing protein</fullName>
    </submittedName>
</protein>
<dbReference type="InterPro" id="IPR035979">
    <property type="entry name" value="RBD_domain_sf"/>
</dbReference>
<proteinExistence type="predicted"/>
<reference evidence="7" key="1">
    <citation type="submission" date="2022-11" db="UniProtKB">
        <authorList>
            <consortium name="WormBaseParasite"/>
        </authorList>
    </citation>
    <scope>IDENTIFICATION</scope>
</reference>
<dbReference type="SUPFAM" id="SSF54928">
    <property type="entry name" value="RNA-binding domain, RBD"/>
    <property type="match status" value="1"/>
</dbReference>
<dbReference type="PROSITE" id="PS50102">
    <property type="entry name" value="RRM"/>
    <property type="match status" value="1"/>
</dbReference>
<dbReference type="InterPro" id="IPR012677">
    <property type="entry name" value="Nucleotide-bd_a/b_plait_sf"/>
</dbReference>
<evidence type="ECO:0000256" key="1">
    <source>
        <dbReference type="ARBA" id="ARBA00022884"/>
    </source>
</evidence>
<feature type="coiled-coil region" evidence="3">
    <location>
        <begin position="71"/>
        <end position="98"/>
    </location>
</feature>
<dbReference type="AlphaFoldDB" id="A0A915A1J0"/>
<sequence>VHERSDPLMWETSRRHELRQSYLFARCLKSHMEVEDIRDEEEGLRFEEEENVDERSGQAALGDHICDDTDMDFLRNRMKEIEEEAAMLRRMQLEVEREFNAESNSPPTSTFASIEEKIEADGRSIYIGNVGFRRLFEKVDYGATAEELEAHFHGCGCVNRVTILTDKFTGHPKGFAYMEFAEKESVQTAMVLNETLFHGRQIKVSPKRTNRPGLSTTNRRPRGRGHGGGRVIVKYVYAGAHRRPRSHLSRYRGPSF</sequence>
<dbReference type="Pfam" id="PF00076">
    <property type="entry name" value="RRM_1"/>
    <property type="match status" value="1"/>
</dbReference>